<dbReference type="RefSeq" id="WP_025061460.1">
    <property type="nucleotide sequence ID" value="NZ_RAQK01000002.1"/>
</dbReference>
<evidence type="ECO:0000313" key="2">
    <source>
        <dbReference type="EMBL" id="RKE94505.1"/>
    </source>
</evidence>
<dbReference type="EMBL" id="RAQK01000002">
    <property type="protein sequence ID" value="RKE94505.1"/>
    <property type="molecule type" value="Genomic_DNA"/>
</dbReference>
<evidence type="ECO:0000313" key="3">
    <source>
        <dbReference type="Proteomes" id="UP000284407"/>
    </source>
</evidence>
<evidence type="ECO:0000256" key="1">
    <source>
        <dbReference type="SAM" id="SignalP"/>
    </source>
</evidence>
<dbReference type="Proteomes" id="UP000284407">
    <property type="component" value="Unassembled WGS sequence"/>
</dbReference>
<name>A0A420DJZ0_9RHOB</name>
<gene>
    <name evidence="2" type="ORF">C8N30_3633</name>
</gene>
<dbReference type="Pfam" id="PF06707">
    <property type="entry name" value="DUF1194"/>
    <property type="match status" value="1"/>
</dbReference>
<dbReference type="InterPro" id="IPR036465">
    <property type="entry name" value="vWFA_dom_sf"/>
</dbReference>
<feature type="chain" id="PRO_5019554955" evidence="1">
    <location>
        <begin position="20"/>
        <end position="238"/>
    </location>
</feature>
<comment type="caution">
    <text evidence="2">The sequence shown here is derived from an EMBL/GenBank/DDBJ whole genome shotgun (WGS) entry which is preliminary data.</text>
</comment>
<proteinExistence type="predicted"/>
<feature type="signal peptide" evidence="1">
    <location>
        <begin position="1"/>
        <end position="19"/>
    </location>
</feature>
<dbReference type="OrthoDB" id="9792179at2"/>
<dbReference type="Gene3D" id="3.40.50.410">
    <property type="entry name" value="von Willebrand factor, type A domain"/>
    <property type="match status" value="1"/>
</dbReference>
<dbReference type="STRING" id="1443111.Z949_828"/>
<dbReference type="InterPro" id="IPR010607">
    <property type="entry name" value="DUF1194"/>
</dbReference>
<keyword evidence="1" id="KW-0732">Signal</keyword>
<keyword evidence="3" id="KW-1185">Reference proteome</keyword>
<dbReference type="AlphaFoldDB" id="A0A420DJZ0"/>
<sequence length="238" mass="25108">MKAAALAAVLALCAAPALAQEACRQALVLALDVSGSVDAREYRLQIGGLAQALGSPAVRAALMEQPETPVELLVFEWSGPQDQMTLLPWTRIDSAEALDTVIAQLALTERRAEATPGTALGVAMAHGAYLLAQRSGCWRKTLDISGDGKSNLGPRPRTTKPRLEGAGITINGLVIGADNPASGDAHQREIGELSAYFAAEVILGADAFVEVALGFEGYAEAMERKLLRELDTLTLSMR</sequence>
<organism evidence="2 3">
    <name type="scientific">Sulfitobacter guttiformis</name>
    <dbReference type="NCBI Taxonomy" id="74349"/>
    <lineage>
        <taxon>Bacteria</taxon>
        <taxon>Pseudomonadati</taxon>
        <taxon>Pseudomonadota</taxon>
        <taxon>Alphaproteobacteria</taxon>
        <taxon>Rhodobacterales</taxon>
        <taxon>Roseobacteraceae</taxon>
        <taxon>Sulfitobacter</taxon>
    </lineage>
</organism>
<protein>
    <submittedName>
        <fullName evidence="2">Uncharacterized protein DUF1194</fullName>
    </submittedName>
</protein>
<reference evidence="2 3" key="1">
    <citation type="submission" date="2018-09" db="EMBL/GenBank/DDBJ databases">
        <title>Genomic Encyclopedia of Archaeal and Bacterial Type Strains, Phase II (KMG-II): from individual species to whole genera.</title>
        <authorList>
            <person name="Goeker M."/>
        </authorList>
    </citation>
    <scope>NUCLEOTIDE SEQUENCE [LARGE SCALE GENOMIC DNA]</scope>
    <source>
        <strain evidence="2 3">DSM 11458</strain>
    </source>
</reference>
<dbReference type="SUPFAM" id="SSF53300">
    <property type="entry name" value="vWA-like"/>
    <property type="match status" value="1"/>
</dbReference>
<accession>A0A420DJZ0</accession>